<dbReference type="Gene3D" id="3.20.20.80">
    <property type="entry name" value="Glycosidases"/>
    <property type="match status" value="1"/>
</dbReference>
<dbReference type="PANTHER" id="PTHR43730">
    <property type="entry name" value="BETA-MANNOSIDASE"/>
    <property type="match status" value="1"/>
</dbReference>
<dbReference type="EC" id="3.2.1.25" evidence="3"/>
<dbReference type="Pfam" id="PF17753">
    <property type="entry name" value="Ig_mannosidase"/>
    <property type="match status" value="1"/>
</dbReference>
<dbReference type="InterPro" id="IPR041625">
    <property type="entry name" value="Beta-mannosidase_Ig"/>
</dbReference>
<feature type="compositionally biased region" description="Low complexity" evidence="7">
    <location>
        <begin position="336"/>
        <end position="346"/>
    </location>
</feature>
<feature type="region of interest" description="Disordered" evidence="7">
    <location>
        <begin position="336"/>
        <end position="355"/>
    </location>
</feature>
<evidence type="ECO:0000313" key="12">
    <source>
        <dbReference type="Proteomes" id="UP001519287"/>
    </source>
</evidence>
<dbReference type="PANTHER" id="PTHR43730:SF1">
    <property type="entry name" value="BETA-MANNOSIDASE"/>
    <property type="match status" value="1"/>
</dbReference>
<proteinExistence type="inferred from homology"/>
<dbReference type="InterPro" id="IPR008979">
    <property type="entry name" value="Galactose-bd-like_sf"/>
</dbReference>
<evidence type="ECO:0000256" key="2">
    <source>
        <dbReference type="ARBA" id="ARBA00007401"/>
    </source>
</evidence>
<evidence type="ECO:0000256" key="3">
    <source>
        <dbReference type="ARBA" id="ARBA00012754"/>
    </source>
</evidence>
<keyword evidence="6 11" id="KW-0326">Glycosidase</keyword>
<evidence type="ECO:0000256" key="5">
    <source>
        <dbReference type="ARBA" id="ARBA00023180"/>
    </source>
</evidence>
<dbReference type="InterPro" id="IPR013783">
    <property type="entry name" value="Ig-like_fold"/>
</dbReference>
<name>A0ABS4J401_9BACL</name>
<evidence type="ECO:0000313" key="11">
    <source>
        <dbReference type="EMBL" id="MBP1994548.1"/>
    </source>
</evidence>
<sequence length="879" mass="101059">MRMLLNDDWKITWEPLSREAADAFHVRNKSKDWLDANLPCDIHMPLIKYNIIAEPLHADNCFSSEWTEKRSWWFSKHFKINAEQIASERIEITFEALDAEADVWLNDTFLGHHRSAFYPFTREVKNLIHEGENRLLVRVTSGLERYSEQDISLTRESVVPLTGNVIGVRGDERRVMVRKPQYVYGWDWGPRIATCGIVGDVRLDFSQGLRFRNAHAVTLSVDTGGNGAAQVSLQIELENLHPFRTMETSLKVELLYGSQLAVSTEAEHYLRSGINYIKLRMEVPDAKLWWPNGMGDQPLYTVRASAQSSSQRVDLPSFQFGIRTLRLNMEKLTDGNANANANANASENDKEKEKENESAILCEDVERRFAFEINGVPIFCKGANWIPADSIYARLTNESYETLLQEAKEANFNMLRIWGGGIYERDIFYEKCDEYGILVWQDFMFACAKYPDHLAWFREEVEREIDYQTLRLRNHCSLALWCGNNEVQWAFDEGWNETDAVDFFGGAICYNDIAPRIVERNCPEIPYWNGSPYGGTRPNGSVSGDRHHWHDCTMNEQMEKRITPEEYDKITAKFVSEYGYIGPCRKSSIEAYHQGLPLDRTSKVWQLHNNTFEKDTVLAGIDKHYVPSENLNIDDYLLYAGLCQGLMYGYSLESMLSKPFCSGALFWMYNDCWGEVGWSIIDYYLTRKISYYFVKRAFEPVKLILRHQNGTVTLTAINETSSTITETIAYGQSRYDAVEEDKQPIQLFHAVIPPSYRGTILEWKANEYDPHQAFQYAKSVSDLPSFKPAVLRAASFRDLMIPSALLTLSNIQDKGDCLSFSVTSDVFAHAVHFGLDERIQFSDEYFDLLPGEQRTISMRKPKPSESFSTDCLIPKCINQ</sequence>
<dbReference type="EMBL" id="JAGGLB010000026">
    <property type="protein sequence ID" value="MBP1994548.1"/>
    <property type="molecule type" value="Genomic_DNA"/>
</dbReference>
<dbReference type="Pfam" id="PF22666">
    <property type="entry name" value="Glyco_hydro_2_N2"/>
    <property type="match status" value="1"/>
</dbReference>
<evidence type="ECO:0000259" key="8">
    <source>
        <dbReference type="Pfam" id="PF00703"/>
    </source>
</evidence>
<dbReference type="RefSeq" id="WP_209976392.1">
    <property type="nucleotide sequence ID" value="NZ_JAGGLB010000026.1"/>
</dbReference>
<evidence type="ECO:0000256" key="1">
    <source>
        <dbReference type="ARBA" id="ARBA00000829"/>
    </source>
</evidence>
<feature type="domain" description="Glycoside hydrolase family 2 immunoglobulin-like beta-sandwich" evidence="8">
    <location>
        <begin position="224"/>
        <end position="323"/>
    </location>
</feature>
<organism evidence="11 12">
    <name type="scientific">Paenibacillus eucommiae</name>
    <dbReference type="NCBI Taxonomy" id="1355755"/>
    <lineage>
        <taxon>Bacteria</taxon>
        <taxon>Bacillati</taxon>
        <taxon>Bacillota</taxon>
        <taxon>Bacilli</taxon>
        <taxon>Bacillales</taxon>
        <taxon>Paenibacillaceae</taxon>
        <taxon>Paenibacillus</taxon>
    </lineage>
</organism>
<evidence type="ECO:0000256" key="7">
    <source>
        <dbReference type="SAM" id="MobiDB-lite"/>
    </source>
</evidence>
<keyword evidence="5" id="KW-0325">Glycoprotein</keyword>
<dbReference type="Pfam" id="PF00703">
    <property type="entry name" value="Glyco_hydro_2"/>
    <property type="match status" value="1"/>
</dbReference>
<dbReference type="Proteomes" id="UP001519287">
    <property type="component" value="Unassembled WGS sequence"/>
</dbReference>
<comment type="caution">
    <text evidence="11">The sequence shown here is derived from an EMBL/GenBank/DDBJ whole genome shotgun (WGS) entry which is preliminary data.</text>
</comment>
<dbReference type="InterPro" id="IPR017853">
    <property type="entry name" value="GH"/>
</dbReference>
<comment type="catalytic activity">
    <reaction evidence="1">
        <text>Hydrolysis of terminal, non-reducing beta-D-mannose residues in beta-D-mannosides.</text>
        <dbReference type="EC" id="3.2.1.25"/>
    </reaction>
</comment>
<reference evidence="11 12" key="1">
    <citation type="submission" date="2021-03" db="EMBL/GenBank/DDBJ databases">
        <title>Genomic Encyclopedia of Type Strains, Phase IV (KMG-IV): sequencing the most valuable type-strain genomes for metagenomic binning, comparative biology and taxonomic classification.</title>
        <authorList>
            <person name="Goeker M."/>
        </authorList>
    </citation>
    <scope>NUCLEOTIDE SEQUENCE [LARGE SCALE GENOMIC DNA]</scope>
    <source>
        <strain evidence="11 12">DSM 26048</strain>
    </source>
</reference>
<dbReference type="InterPro" id="IPR054593">
    <property type="entry name" value="Beta-mannosidase-like_N2"/>
</dbReference>
<protein>
    <recommendedName>
        <fullName evidence="3">beta-mannosidase</fullName>
        <ecNumber evidence="3">3.2.1.25</ecNumber>
    </recommendedName>
</protein>
<dbReference type="InterPro" id="IPR050887">
    <property type="entry name" value="Beta-mannosidase_GH2"/>
</dbReference>
<dbReference type="SUPFAM" id="SSF49785">
    <property type="entry name" value="Galactose-binding domain-like"/>
    <property type="match status" value="1"/>
</dbReference>
<dbReference type="InterPro" id="IPR036156">
    <property type="entry name" value="Beta-gal/glucu_dom_sf"/>
</dbReference>
<feature type="domain" description="Beta-mannosidase-like galactose-binding" evidence="10">
    <location>
        <begin position="26"/>
        <end position="198"/>
    </location>
</feature>
<keyword evidence="12" id="KW-1185">Reference proteome</keyword>
<dbReference type="GO" id="GO:0004567">
    <property type="term" value="F:beta-mannosidase activity"/>
    <property type="evidence" value="ECO:0007669"/>
    <property type="project" value="UniProtKB-EC"/>
</dbReference>
<dbReference type="Gene3D" id="2.60.120.260">
    <property type="entry name" value="Galactose-binding domain-like"/>
    <property type="match status" value="1"/>
</dbReference>
<gene>
    <name evidence="11" type="ORF">J2Z66_006187</name>
</gene>
<dbReference type="SUPFAM" id="SSF51445">
    <property type="entry name" value="(Trans)glycosidases"/>
    <property type="match status" value="1"/>
</dbReference>
<feature type="domain" description="Beta-mannosidase Ig-fold" evidence="9">
    <location>
        <begin position="809"/>
        <end position="860"/>
    </location>
</feature>
<evidence type="ECO:0000256" key="4">
    <source>
        <dbReference type="ARBA" id="ARBA00022801"/>
    </source>
</evidence>
<evidence type="ECO:0000259" key="10">
    <source>
        <dbReference type="Pfam" id="PF22666"/>
    </source>
</evidence>
<comment type="similarity">
    <text evidence="2">Belongs to the glycosyl hydrolase 2 family.</text>
</comment>
<accession>A0ABS4J401</accession>
<evidence type="ECO:0000259" key="9">
    <source>
        <dbReference type="Pfam" id="PF17753"/>
    </source>
</evidence>
<dbReference type="SUPFAM" id="SSF49303">
    <property type="entry name" value="beta-Galactosidase/glucuronidase domain"/>
    <property type="match status" value="2"/>
</dbReference>
<evidence type="ECO:0000256" key="6">
    <source>
        <dbReference type="ARBA" id="ARBA00023295"/>
    </source>
</evidence>
<keyword evidence="4 11" id="KW-0378">Hydrolase</keyword>
<dbReference type="InterPro" id="IPR006102">
    <property type="entry name" value="Ig-like_GH2"/>
</dbReference>
<dbReference type="Gene3D" id="2.60.40.10">
    <property type="entry name" value="Immunoglobulins"/>
    <property type="match status" value="2"/>
</dbReference>